<dbReference type="GO" id="GO:0003723">
    <property type="term" value="F:RNA binding"/>
    <property type="evidence" value="ECO:0007669"/>
    <property type="project" value="UniProtKB-UniRule"/>
</dbReference>
<evidence type="ECO:0000259" key="4">
    <source>
        <dbReference type="PROSITE" id="PS50102"/>
    </source>
</evidence>
<feature type="domain" description="RRM" evidence="4">
    <location>
        <begin position="5"/>
        <end position="83"/>
    </location>
</feature>
<accession>A0A8C4Z670</accession>
<evidence type="ECO:0000313" key="6">
    <source>
        <dbReference type="Proteomes" id="UP000694546"/>
    </source>
</evidence>
<reference evidence="5" key="2">
    <citation type="submission" date="2025-09" db="UniProtKB">
        <authorList>
            <consortium name="Ensembl"/>
        </authorList>
    </citation>
    <scope>IDENTIFICATION</scope>
</reference>
<dbReference type="Gene3D" id="3.30.70.330">
    <property type="match status" value="1"/>
</dbReference>
<keyword evidence="1 2" id="KW-0694">RNA-binding</keyword>
<reference evidence="5" key="1">
    <citation type="submission" date="2025-08" db="UniProtKB">
        <authorList>
            <consortium name="Ensembl"/>
        </authorList>
    </citation>
    <scope>IDENTIFICATION</scope>
</reference>
<feature type="compositionally biased region" description="Gly residues" evidence="3">
    <location>
        <begin position="87"/>
        <end position="103"/>
    </location>
</feature>
<feature type="region of interest" description="Disordered" evidence="3">
    <location>
        <begin position="75"/>
        <end position="184"/>
    </location>
</feature>
<evidence type="ECO:0000256" key="1">
    <source>
        <dbReference type="ARBA" id="ARBA00022884"/>
    </source>
</evidence>
<feature type="compositionally biased region" description="Polar residues" evidence="3">
    <location>
        <begin position="172"/>
        <end position="183"/>
    </location>
</feature>
<dbReference type="OMA" id="CHPEDAK"/>
<evidence type="ECO:0000256" key="2">
    <source>
        <dbReference type="PROSITE-ProRule" id="PRU00176"/>
    </source>
</evidence>
<dbReference type="InterPro" id="IPR050441">
    <property type="entry name" value="RBM"/>
</dbReference>
<dbReference type="Pfam" id="PF00076">
    <property type="entry name" value="RRM_1"/>
    <property type="match status" value="1"/>
</dbReference>
<dbReference type="GeneTree" id="ENSGT00940000153524"/>
<dbReference type="SMART" id="SM00360">
    <property type="entry name" value="RRM"/>
    <property type="match status" value="1"/>
</dbReference>
<proteinExistence type="predicted"/>
<gene>
    <name evidence="5" type="primary">CIRBP</name>
</gene>
<dbReference type="SUPFAM" id="SSF54928">
    <property type="entry name" value="RNA-binding domain, RBD"/>
    <property type="match status" value="1"/>
</dbReference>
<dbReference type="PANTHER" id="PTHR48034">
    <property type="entry name" value="TRANSFORMER-2 SEX-DETERMINING PROTEIN-RELATED"/>
    <property type="match status" value="1"/>
</dbReference>
<dbReference type="PROSITE" id="PS50102">
    <property type="entry name" value="RRM"/>
    <property type="match status" value="1"/>
</dbReference>
<feature type="compositionally biased region" description="Gly residues" evidence="3">
    <location>
        <begin position="150"/>
        <end position="163"/>
    </location>
</feature>
<evidence type="ECO:0000313" key="5">
    <source>
        <dbReference type="Ensembl" id="ENSGMOP00000007655.2"/>
    </source>
</evidence>
<protein>
    <submittedName>
        <fullName evidence="5">Cold inducible RNA binding protein</fullName>
    </submittedName>
</protein>
<organism evidence="5 6">
    <name type="scientific">Gadus morhua</name>
    <name type="common">Atlantic cod</name>
    <dbReference type="NCBI Taxonomy" id="8049"/>
    <lineage>
        <taxon>Eukaryota</taxon>
        <taxon>Metazoa</taxon>
        <taxon>Chordata</taxon>
        <taxon>Craniata</taxon>
        <taxon>Vertebrata</taxon>
        <taxon>Euteleostomi</taxon>
        <taxon>Actinopterygii</taxon>
        <taxon>Neopterygii</taxon>
        <taxon>Teleostei</taxon>
        <taxon>Neoteleostei</taxon>
        <taxon>Acanthomorphata</taxon>
        <taxon>Zeiogadaria</taxon>
        <taxon>Gadariae</taxon>
        <taxon>Gadiformes</taxon>
        <taxon>Gadoidei</taxon>
        <taxon>Gadidae</taxon>
        <taxon>Gadus</taxon>
    </lineage>
</organism>
<keyword evidence="6" id="KW-1185">Reference proteome</keyword>
<dbReference type="AlphaFoldDB" id="A0A8C4Z670"/>
<feature type="compositionally biased region" description="Basic and acidic residues" evidence="3">
    <location>
        <begin position="118"/>
        <end position="129"/>
    </location>
</feature>
<dbReference type="Ensembl" id="ENSGMOT00000007876.2">
    <property type="protein sequence ID" value="ENSGMOP00000007655.2"/>
    <property type="gene ID" value="ENSGMOG00000007179.2"/>
</dbReference>
<sequence length="234" mass="25756">MADEGKLFIGGLCFDTDETSLKDAFCKYGHVLKADVVRDRETNKSRGFGFVTFENPTDAKDAMAAMDGKVVDGKQIRVDEAGKPSGRSGGSFRGSGPRGGFFRGGRRGDFGGYGQRSYQDRSYGDRSYSREGGFGGNRNYGDEERSYGGYRSGGHSRGGGGYNAGYNRDNRSQTSYGGEQRSGSYRDGYDSYDLWPLSFWKSTKSLENEVLGLPTHESSCLCGTLLTWLVHNWR</sequence>
<evidence type="ECO:0000256" key="3">
    <source>
        <dbReference type="SAM" id="MobiDB-lite"/>
    </source>
</evidence>
<dbReference type="InterPro" id="IPR000504">
    <property type="entry name" value="RRM_dom"/>
</dbReference>
<name>A0A8C4Z670_GADMO</name>
<dbReference type="InterPro" id="IPR012677">
    <property type="entry name" value="Nucleotide-bd_a/b_plait_sf"/>
</dbReference>
<dbReference type="Proteomes" id="UP000694546">
    <property type="component" value="Chromosome 12"/>
</dbReference>
<dbReference type="InterPro" id="IPR035979">
    <property type="entry name" value="RBD_domain_sf"/>
</dbReference>